<name>A0A8J2LBG1_9HEXA</name>
<dbReference type="PANTHER" id="PTHR22930">
    <property type="match status" value="1"/>
</dbReference>
<gene>
    <name evidence="9" type="ORF">AFUS01_LOCUS40687</name>
</gene>
<comment type="similarity">
    <text evidence="3">Belongs to the HARBI1 family.</text>
</comment>
<evidence type="ECO:0000259" key="8">
    <source>
        <dbReference type="Pfam" id="PF13359"/>
    </source>
</evidence>
<evidence type="ECO:0000256" key="3">
    <source>
        <dbReference type="ARBA" id="ARBA00006958"/>
    </source>
</evidence>
<evidence type="ECO:0000256" key="7">
    <source>
        <dbReference type="ARBA" id="ARBA00023242"/>
    </source>
</evidence>
<dbReference type="PANTHER" id="PTHR22930:SF269">
    <property type="entry name" value="NUCLEASE HARBI1-LIKE PROTEIN"/>
    <property type="match status" value="1"/>
</dbReference>
<dbReference type="OrthoDB" id="8193319at2759"/>
<keyword evidence="10" id="KW-1185">Reference proteome</keyword>
<dbReference type="AlphaFoldDB" id="A0A8J2LBG1"/>
<comment type="subcellular location">
    <subcellularLocation>
        <location evidence="2">Nucleus</location>
    </subcellularLocation>
</comment>
<evidence type="ECO:0000256" key="1">
    <source>
        <dbReference type="ARBA" id="ARBA00001968"/>
    </source>
</evidence>
<dbReference type="EMBL" id="CAJVCH010558073">
    <property type="protein sequence ID" value="CAG7830920.1"/>
    <property type="molecule type" value="Genomic_DNA"/>
</dbReference>
<dbReference type="GO" id="GO:0016787">
    <property type="term" value="F:hydrolase activity"/>
    <property type="evidence" value="ECO:0007669"/>
    <property type="project" value="UniProtKB-KW"/>
</dbReference>
<dbReference type="InterPro" id="IPR045249">
    <property type="entry name" value="HARBI1-like"/>
</dbReference>
<reference evidence="9" key="1">
    <citation type="submission" date="2021-06" db="EMBL/GenBank/DDBJ databases">
        <authorList>
            <person name="Hodson N. C."/>
            <person name="Mongue J. A."/>
            <person name="Jaron S. K."/>
        </authorList>
    </citation>
    <scope>NUCLEOTIDE SEQUENCE</scope>
</reference>
<comment type="cofactor">
    <cofactor evidence="1">
        <name>a divalent metal cation</name>
        <dbReference type="ChEBI" id="CHEBI:60240"/>
    </cofactor>
</comment>
<accession>A0A8J2LBG1</accession>
<dbReference type="Pfam" id="PF13359">
    <property type="entry name" value="DDE_Tnp_4"/>
    <property type="match status" value="1"/>
</dbReference>
<dbReference type="InterPro" id="IPR027806">
    <property type="entry name" value="HARBI1_dom"/>
</dbReference>
<comment type="caution">
    <text evidence="9">The sequence shown here is derived from an EMBL/GenBank/DDBJ whole genome shotgun (WGS) entry which is preliminary data.</text>
</comment>
<organism evidence="9 10">
    <name type="scientific">Allacma fusca</name>
    <dbReference type="NCBI Taxonomy" id="39272"/>
    <lineage>
        <taxon>Eukaryota</taxon>
        <taxon>Metazoa</taxon>
        <taxon>Ecdysozoa</taxon>
        <taxon>Arthropoda</taxon>
        <taxon>Hexapoda</taxon>
        <taxon>Collembola</taxon>
        <taxon>Symphypleona</taxon>
        <taxon>Sminthuridae</taxon>
        <taxon>Allacma</taxon>
    </lineage>
</organism>
<evidence type="ECO:0000313" key="9">
    <source>
        <dbReference type="EMBL" id="CAG7830920.1"/>
    </source>
</evidence>
<keyword evidence="4" id="KW-0540">Nuclease</keyword>
<evidence type="ECO:0000256" key="2">
    <source>
        <dbReference type="ARBA" id="ARBA00004123"/>
    </source>
</evidence>
<protein>
    <recommendedName>
        <fullName evidence="8">DDE Tnp4 domain-containing protein</fullName>
    </recommendedName>
</protein>
<dbReference type="GO" id="GO:0004518">
    <property type="term" value="F:nuclease activity"/>
    <property type="evidence" value="ECO:0007669"/>
    <property type="project" value="UniProtKB-KW"/>
</dbReference>
<dbReference type="GO" id="GO:0046872">
    <property type="term" value="F:metal ion binding"/>
    <property type="evidence" value="ECO:0007669"/>
    <property type="project" value="UniProtKB-KW"/>
</dbReference>
<feature type="domain" description="DDE Tnp4" evidence="8">
    <location>
        <begin position="51"/>
        <end position="133"/>
    </location>
</feature>
<evidence type="ECO:0000256" key="5">
    <source>
        <dbReference type="ARBA" id="ARBA00022723"/>
    </source>
</evidence>
<keyword evidence="7" id="KW-0539">Nucleus</keyword>
<evidence type="ECO:0000256" key="6">
    <source>
        <dbReference type="ARBA" id="ARBA00022801"/>
    </source>
</evidence>
<keyword evidence="6" id="KW-0378">Hydrolase</keyword>
<proteinExistence type="inferred from homology"/>
<evidence type="ECO:0000256" key="4">
    <source>
        <dbReference type="ARBA" id="ARBA00022722"/>
    </source>
</evidence>
<dbReference type="Proteomes" id="UP000708208">
    <property type="component" value="Unassembled WGS sequence"/>
</dbReference>
<sequence>MANILLSRLLLTPRAFIIITKVTSRRSKFGEKMMTNNLPLPAASVLPNSNISAPYVFVGDEAFPLLPNLLRPYPGDKLTLTQRVFNYRLSRARRIIENSFGILIARWRLLLNTIYLTDENAKWAILCCVCLHNWIRSKQQLRTMYLPPGFVDNEDPVSHVVLPGSWRRITNRHNERVSHQGSNNPPNRAKVVRDMYARFFSNEGCVSWQNERVDDY</sequence>
<evidence type="ECO:0000313" key="10">
    <source>
        <dbReference type="Proteomes" id="UP000708208"/>
    </source>
</evidence>
<keyword evidence="5" id="KW-0479">Metal-binding</keyword>
<dbReference type="GO" id="GO:0005634">
    <property type="term" value="C:nucleus"/>
    <property type="evidence" value="ECO:0007669"/>
    <property type="project" value="UniProtKB-SubCell"/>
</dbReference>